<dbReference type="InterPro" id="IPR050783">
    <property type="entry name" value="Oxylipin_biosynth_metab"/>
</dbReference>
<organism evidence="7 8">
    <name type="scientific">Fomitopsis schrenkii</name>
    <name type="common">Brown rot fungus</name>
    <dbReference type="NCBI Taxonomy" id="2126942"/>
    <lineage>
        <taxon>Eukaryota</taxon>
        <taxon>Fungi</taxon>
        <taxon>Dikarya</taxon>
        <taxon>Basidiomycota</taxon>
        <taxon>Agaricomycotina</taxon>
        <taxon>Agaricomycetes</taxon>
        <taxon>Polyporales</taxon>
        <taxon>Fomitopsis</taxon>
    </lineage>
</organism>
<reference evidence="7 8" key="1">
    <citation type="journal article" date="2012" name="Science">
        <title>The Paleozoic origin of enzymatic lignin decomposition reconstructed from 31 fungal genomes.</title>
        <authorList>
            <person name="Floudas D."/>
            <person name="Binder M."/>
            <person name="Riley R."/>
            <person name="Barry K."/>
            <person name="Blanchette R.A."/>
            <person name="Henrissat B."/>
            <person name="Martinez A.T."/>
            <person name="Otillar R."/>
            <person name="Spatafora J.W."/>
            <person name="Yadav J.S."/>
            <person name="Aerts A."/>
            <person name="Benoit I."/>
            <person name="Boyd A."/>
            <person name="Carlson A."/>
            <person name="Copeland A."/>
            <person name="Coutinho P.M."/>
            <person name="de Vries R.P."/>
            <person name="Ferreira P."/>
            <person name="Findley K."/>
            <person name="Foster B."/>
            <person name="Gaskell J."/>
            <person name="Glotzer D."/>
            <person name="Gorecki P."/>
            <person name="Heitman J."/>
            <person name="Hesse C."/>
            <person name="Hori C."/>
            <person name="Igarashi K."/>
            <person name="Jurgens J.A."/>
            <person name="Kallen N."/>
            <person name="Kersten P."/>
            <person name="Kohler A."/>
            <person name="Kuees U."/>
            <person name="Kumar T.K.A."/>
            <person name="Kuo A."/>
            <person name="LaButti K."/>
            <person name="Larrondo L.F."/>
            <person name="Lindquist E."/>
            <person name="Ling A."/>
            <person name="Lombard V."/>
            <person name="Lucas S."/>
            <person name="Lundell T."/>
            <person name="Martin R."/>
            <person name="McLaughlin D.J."/>
            <person name="Morgenstern I."/>
            <person name="Morin E."/>
            <person name="Murat C."/>
            <person name="Nagy L.G."/>
            <person name="Nolan M."/>
            <person name="Ohm R.A."/>
            <person name="Patyshakuliyeva A."/>
            <person name="Rokas A."/>
            <person name="Ruiz-Duenas F.J."/>
            <person name="Sabat G."/>
            <person name="Salamov A."/>
            <person name="Samejima M."/>
            <person name="Schmutz J."/>
            <person name="Slot J.C."/>
            <person name="St John F."/>
            <person name="Stenlid J."/>
            <person name="Sun H."/>
            <person name="Sun S."/>
            <person name="Syed K."/>
            <person name="Tsang A."/>
            <person name="Wiebenga A."/>
            <person name="Young D."/>
            <person name="Pisabarro A."/>
            <person name="Eastwood D.C."/>
            <person name="Martin F."/>
            <person name="Cullen D."/>
            <person name="Grigoriev I.V."/>
            <person name="Hibbett D.S."/>
        </authorList>
    </citation>
    <scope>NUCLEOTIDE SEQUENCE</scope>
    <source>
        <strain evidence="8">FP-58527</strain>
    </source>
</reference>
<evidence type="ECO:0000256" key="6">
    <source>
        <dbReference type="ARBA" id="ARBA00023004"/>
    </source>
</evidence>
<evidence type="ECO:0000313" key="7">
    <source>
        <dbReference type="EMBL" id="EPS97141.1"/>
    </source>
</evidence>
<dbReference type="Pfam" id="PF00067">
    <property type="entry name" value="p450"/>
    <property type="match status" value="1"/>
</dbReference>
<dbReference type="PANTHER" id="PTHR11903:SF37">
    <property type="entry name" value="PSI-PRODUCING OXYGENASE A"/>
    <property type="match status" value="1"/>
</dbReference>
<keyword evidence="5" id="KW-0560">Oxidoreductase</keyword>
<keyword evidence="6" id="KW-0408">Iron</keyword>
<dbReference type="OrthoDB" id="823504at2759"/>
<dbReference type="SUPFAM" id="SSF48113">
    <property type="entry name" value="Heme-dependent peroxidases"/>
    <property type="match status" value="1"/>
</dbReference>
<dbReference type="Pfam" id="PF03098">
    <property type="entry name" value="An_peroxidase"/>
    <property type="match status" value="2"/>
</dbReference>
<dbReference type="CDD" id="cd20612">
    <property type="entry name" value="CYP_LDS-like_C"/>
    <property type="match status" value="1"/>
</dbReference>
<evidence type="ECO:0000256" key="1">
    <source>
        <dbReference type="ARBA" id="ARBA00011881"/>
    </source>
</evidence>
<dbReference type="PANTHER" id="PTHR11903">
    <property type="entry name" value="PROSTAGLANDIN G/H SYNTHASE"/>
    <property type="match status" value="1"/>
</dbReference>
<name>S8DVE2_FOMSC</name>
<gene>
    <name evidence="7" type="ORF">FOMPIDRAFT_1052690</name>
</gene>
<evidence type="ECO:0000313" key="8">
    <source>
        <dbReference type="Proteomes" id="UP000015241"/>
    </source>
</evidence>
<dbReference type="Gene3D" id="1.10.630.10">
    <property type="entry name" value="Cytochrome P450"/>
    <property type="match status" value="1"/>
</dbReference>
<dbReference type="Proteomes" id="UP000015241">
    <property type="component" value="Unassembled WGS sequence"/>
</dbReference>
<dbReference type="GO" id="GO:0020037">
    <property type="term" value="F:heme binding"/>
    <property type="evidence" value="ECO:0007669"/>
    <property type="project" value="InterPro"/>
</dbReference>
<keyword evidence="4" id="KW-0223">Dioxygenase</keyword>
<dbReference type="SUPFAM" id="SSF48264">
    <property type="entry name" value="Cytochrome P450"/>
    <property type="match status" value="1"/>
</dbReference>
<dbReference type="InterPro" id="IPR037120">
    <property type="entry name" value="Haem_peroxidase_sf_animal"/>
</dbReference>
<dbReference type="Gene3D" id="1.10.640.10">
    <property type="entry name" value="Haem peroxidase domain superfamily, animal type"/>
    <property type="match status" value="1"/>
</dbReference>
<dbReference type="PROSITE" id="PS50292">
    <property type="entry name" value="PEROXIDASE_3"/>
    <property type="match status" value="1"/>
</dbReference>
<dbReference type="GO" id="GO:0006631">
    <property type="term" value="P:fatty acid metabolic process"/>
    <property type="evidence" value="ECO:0007669"/>
    <property type="project" value="UniProtKB-ARBA"/>
</dbReference>
<dbReference type="InterPro" id="IPR001128">
    <property type="entry name" value="Cyt_P450"/>
</dbReference>
<dbReference type="GO" id="GO:0005506">
    <property type="term" value="F:iron ion binding"/>
    <property type="evidence" value="ECO:0007669"/>
    <property type="project" value="InterPro"/>
</dbReference>
<evidence type="ECO:0000256" key="3">
    <source>
        <dbReference type="ARBA" id="ARBA00022723"/>
    </source>
</evidence>
<protein>
    <recommendedName>
        <fullName evidence="9">Heme peroxidase</fullName>
    </recommendedName>
</protein>
<evidence type="ECO:0000256" key="2">
    <source>
        <dbReference type="ARBA" id="ARBA00022617"/>
    </source>
</evidence>
<dbReference type="HOGENOM" id="CLU_002329_0_0_1"/>
<dbReference type="STRING" id="743788.S8DVE2"/>
<dbReference type="GO" id="GO:0051213">
    <property type="term" value="F:dioxygenase activity"/>
    <property type="evidence" value="ECO:0007669"/>
    <property type="project" value="UniProtKB-KW"/>
</dbReference>
<keyword evidence="2" id="KW-0349">Heme</keyword>
<keyword evidence="8" id="KW-1185">Reference proteome</keyword>
<comment type="subunit">
    <text evidence="1">Homotetramer.</text>
</comment>
<dbReference type="InterPro" id="IPR036396">
    <property type="entry name" value="Cyt_P450_sf"/>
</dbReference>
<dbReference type="eggNOG" id="KOG2408">
    <property type="taxonomic scope" value="Eukaryota"/>
</dbReference>
<evidence type="ECO:0000256" key="5">
    <source>
        <dbReference type="ARBA" id="ARBA00023002"/>
    </source>
</evidence>
<dbReference type="GO" id="GO:0006979">
    <property type="term" value="P:response to oxidative stress"/>
    <property type="evidence" value="ECO:0007669"/>
    <property type="project" value="InterPro"/>
</dbReference>
<keyword evidence="3" id="KW-0479">Metal-binding</keyword>
<dbReference type="EMBL" id="KE504179">
    <property type="protein sequence ID" value="EPS97141.1"/>
    <property type="molecule type" value="Genomic_DNA"/>
</dbReference>
<sequence>MPRKLPFNIDLTQSLLVKGADLAHLAERPLPLAPDGAYDYEALAAGEKPDPSTVKVGQHSRFYTVANDIQGALERGLIVTDPHAPEAVFQAVANPDAINDRKGVFTDALAAITRLPPGKVQDDLNDKVITVLYETLTHPPPTLMDARHRYRQPDGSCNNVVVPDLGQSARPYARSVQSKHPMPANMLPDPGLVFDTLLKARDFQPHPGGNSSLTFAFASIVTHSLFKTDARDWNKNNTTSYLDLSPIYGNNIDEQLSVRDTAKGRGLLYPDTFAEERLQFLPPAASALLVIFSRNHNYIANMLLSINEKKKWRDPDSLNADDRKRQDEEIFQTARLVNCGHFMALIFGDYVAGFLGLTRDGCTWSMNPFDIIHKTDSPGDLVSRGTGNHVSVEFNVLYRWHATTAQKDIAWTEDEMKRLFRGKALDKLDLMDFKVAVKEAFSTTEPDPRKRTFSNLKRQEDGTFNDDDLANLLHDSTEKMAGAYRARGTPACLRVIEILGIEQARKWGVCTMNEFREFLGLKRFASFEEWSTAPGIAAAARQLYGHIDNLELYPGLQAEDCMPLGPGSGICCGYTMTRAILADAINLVRGDRFFTADYTPEELTSWGFQDCVRDPDNGAFGAALPKLLFRHLPRHYPANSVYALFPFFTPEVTRKNLTKLGLADKYAYERPVTQPVPKVLNTLTGIRHVFADPSKFVQIYTQDMKALTRGYGFMLVFDQREKHDRDRAFCWHALVPDMETMNGYTQWYRDTTERLLKEKQFKYDGVNGTYVDVIRDVVNLVSVHWAADKLCGISLKTKANPHGFFTEQEVYTMFTVLFMCVFENVAPENGWILRSAAAKVGVIVNGLIQQSIEEAVPKTVSNPFARIFATFKGFINEMLAGSQKECSPFLARLAASGRPMDELVACVIGLAVGSSVNFAQAAAQVIDFYMREDRSEERAALITACCAPDGDAKAMERVRGYVREAMRLNPQFGGLFRVCVQDDVVPQGAGFVDMQVKKGDWLFASFKNAHLNPDDFPNPTTVDPTRPKSSYNLQGAGFHGCPGVDFVAQTLPELVRVIFRLPGIRRAPAPQGFCAGFTLRQFDTDNAMYISETGNVTPFPPSLQVVFDDKH</sequence>
<dbReference type="PRINTS" id="PR00457">
    <property type="entry name" value="ANPEROXIDASE"/>
</dbReference>
<accession>S8DVE2</accession>
<dbReference type="GO" id="GO:0004601">
    <property type="term" value="F:peroxidase activity"/>
    <property type="evidence" value="ECO:0007669"/>
    <property type="project" value="InterPro"/>
</dbReference>
<dbReference type="GO" id="GO:0004497">
    <property type="term" value="F:monooxygenase activity"/>
    <property type="evidence" value="ECO:0007669"/>
    <property type="project" value="InterPro"/>
</dbReference>
<dbReference type="CDD" id="cd09817">
    <property type="entry name" value="linoleate_diol_synthase_like"/>
    <property type="match status" value="1"/>
</dbReference>
<evidence type="ECO:0008006" key="9">
    <source>
        <dbReference type="Google" id="ProtNLM"/>
    </source>
</evidence>
<dbReference type="InterPro" id="IPR019791">
    <property type="entry name" value="Haem_peroxidase_animal"/>
</dbReference>
<dbReference type="InterPro" id="IPR034812">
    <property type="entry name" value="Ppo-like_N"/>
</dbReference>
<dbReference type="GO" id="GO:0016705">
    <property type="term" value="F:oxidoreductase activity, acting on paired donors, with incorporation or reduction of molecular oxygen"/>
    <property type="evidence" value="ECO:0007669"/>
    <property type="project" value="InterPro"/>
</dbReference>
<dbReference type="InParanoid" id="S8DVE2"/>
<dbReference type="InterPro" id="IPR010255">
    <property type="entry name" value="Haem_peroxidase_sf"/>
</dbReference>
<evidence type="ECO:0000256" key="4">
    <source>
        <dbReference type="ARBA" id="ARBA00022964"/>
    </source>
</evidence>
<dbReference type="AlphaFoldDB" id="S8DVE2"/>
<proteinExistence type="predicted"/>